<gene>
    <name evidence="3" type="ORF">EDC35_102128</name>
</gene>
<reference evidence="3 4" key="1">
    <citation type="submission" date="2019-03" db="EMBL/GenBank/DDBJ databases">
        <title>Genomic Encyclopedia of Type Strains, Phase IV (KMG-IV): sequencing the most valuable type-strain genomes for metagenomic binning, comparative biology and taxonomic classification.</title>
        <authorList>
            <person name="Goeker M."/>
        </authorList>
    </citation>
    <scope>NUCLEOTIDE SEQUENCE [LARGE SCALE GENOMIC DNA]</scope>
    <source>
        <strain evidence="3 4">DSM 13587</strain>
    </source>
</reference>
<dbReference type="EMBL" id="SMAO01000002">
    <property type="protein sequence ID" value="TCT22797.1"/>
    <property type="molecule type" value="Genomic_DNA"/>
</dbReference>
<dbReference type="RefSeq" id="WP_132975934.1">
    <property type="nucleotide sequence ID" value="NZ_SMAO01000002.1"/>
</dbReference>
<dbReference type="InterPro" id="IPR001296">
    <property type="entry name" value="Glyco_trans_1"/>
</dbReference>
<dbReference type="InterPro" id="IPR050194">
    <property type="entry name" value="Glycosyltransferase_grp1"/>
</dbReference>
<dbReference type="Proteomes" id="UP000295717">
    <property type="component" value="Unassembled WGS sequence"/>
</dbReference>
<keyword evidence="4" id="KW-1185">Reference proteome</keyword>
<dbReference type="Pfam" id="PF13579">
    <property type="entry name" value="Glyco_trans_4_4"/>
    <property type="match status" value="1"/>
</dbReference>
<accession>A0A4R3N3A5</accession>
<feature type="domain" description="Glycosyltransferase subfamily 4-like N-terminal" evidence="2">
    <location>
        <begin position="15"/>
        <end position="179"/>
    </location>
</feature>
<protein>
    <submittedName>
        <fullName evidence="3">Glycosyltransferase involved in cell wall biosynthesis</fullName>
    </submittedName>
</protein>
<dbReference type="SUPFAM" id="SSF53756">
    <property type="entry name" value="UDP-Glycosyltransferase/glycogen phosphorylase"/>
    <property type="match status" value="1"/>
</dbReference>
<evidence type="ECO:0000259" key="1">
    <source>
        <dbReference type="Pfam" id="PF00534"/>
    </source>
</evidence>
<keyword evidence="3" id="KW-0808">Transferase</keyword>
<dbReference type="PANTHER" id="PTHR45947:SF3">
    <property type="entry name" value="SULFOQUINOVOSYL TRANSFERASE SQD2"/>
    <property type="match status" value="1"/>
</dbReference>
<dbReference type="Pfam" id="PF00534">
    <property type="entry name" value="Glycos_transf_1"/>
    <property type="match status" value="1"/>
</dbReference>
<sequence length="389" mass="42508">MRVLHVGKFYPPFAGGIEYFLADLLHALPAQGVTAAALVHDEDSTGARPAPNDAIAIYRAPCHGRLLYAPVSPGFPFWLKRAINEFRPDLLHLHLPNTSAFAALILPAARRLPWVIHWHADVVASTIDRRLALAYRLYRPFEQRLLAASRAVIATSPAYLQSSPALTPWRERCEVIPLGLDPARLPDPEPDALAQAEALWGKDGLRVLAIGRLTYYKGHDTLIRAAAEVPDARVLIVGSGERREPLLGLIRSLGLEQRVSLPGFQPDAMLHALLASCDLLCLPSLERTEAFGLVLLEAMRFGRPVVASDIPGSGAGWVVRQAGHGVLTPPGDPAPLAQTLRRLQSDPASRQRMGQAGRVALREQFGMEPVAKAVTDLYRRMVEKNGRSV</sequence>
<comment type="caution">
    <text evidence="3">The sequence shown here is derived from an EMBL/GenBank/DDBJ whole genome shotgun (WGS) entry which is preliminary data.</text>
</comment>
<dbReference type="GO" id="GO:0016758">
    <property type="term" value="F:hexosyltransferase activity"/>
    <property type="evidence" value="ECO:0007669"/>
    <property type="project" value="TreeGrafter"/>
</dbReference>
<evidence type="ECO:0000313" key="4">
    <source>
        <dbReference type="Proteomes" id="UP000295717"/>
    </source>
</evidence>
<name>A0A4R3N3A5_9GAMM</name>
<organism evidence="3 4">
    <name type="scientific">Thiobaca trueperi</name>
    <dbReference type="NCBI Taxonomy" id="127458"/>
    <lineage>
        <taxon>Bacteria</taxon>
        <taxon>Pseudomonadati</taxon>
        <taxon>Pseudomonadota</taxon>
        <taxon>Gammaproteobacteria</taxon>
        <taxon>Chromatiales</taxon>
        <taxon>Chromatiaceae</taxon>
        <taxon>Thiobaca</taxon>
    </lineage>
</organism>
<evidence type="ECO:0000259" key="2">
    <source>
        <dbReference type="Pfam" id="PF13579"/>
    </source>
</evidence>
<dbReference type="PANTHER" id="PTHR45947">
    <property type="entry name" value="SULFOQUINOVOSYL TRANSFERASE SQD2"/>
    <property type="match status" value="1"/>
</dbReference>
<dbReference type="AlphaFoldDB" id="A0A4R3N3A5"/>
<feature type="domain" description="Glycosyl transferase family 1" evidence="1">
    <location>
        <begin position="201"/>
        <end position="358"/>
    </location>
</feature>
<dbReference type="InterPro" id="IPR028098">
    <property type="entry name" value="Glyco_trans_4-like_N"/>
</dbReference>
<dbReference type="Gene3D" id="3.40.50.2000">
    <property type="entry name" value="Glycogen Phosphorylase B"/>
    <property type="match status" value="2"/>
</dbReference>
<proteinExistence type="predicted"/>
<dbReference type="OrthoDB" id="6194329at2"/>
<evidence type="ECO:0000313" key="3">
    <source>
        <dbReference type="EMBL" id="TCT22797.1"/>
    </source>
</evidence>